<dbReference type="Proteomes" id="UP000526125">
    <property type="component" value="Unassembled WGS sequence"/>
</dbReference>
<organism evidence="2 3">
    <name type="scientific">Paenibacillus xylanilyticus</name>
    <dbReference type="NCBI Taxonomy" id="248903"/>
    <lineage>
        <taxon>Bacteria</taxon>
        <taxon>Bacillati</taxon>
        <taxon>Bacillota</taxon>
        <taxon>Bacilli</taxon>
        <taxon>Bacillales</taxon>
        <taxon>Paenibacillaceae</taxon>
        <taxon>Paenibacillus</taxon>
    </lineage>
</organism>
<dbReference type="RefSeq" id="WP_175395527.1">
    <property type="nucleotide sequence ID" value="NZ_JABMCB010000176.1"/>
</dbReference>
<proteinExistence type="predicted"/>
<keyword evidence="3" id="KW-1185">Reference proteome</keyword>
<evidence type="ECO:0000256" key="1">
    <source>
        <dbReference type="SAM" id="Coils"/>
    </source>
</evidence>
<keyword evidence="1" id="KW-0175">Coiled coil</keyword>
<gene>
    <name evidence="2" type="ORF">HP552_11010</name>
</gene>
<reference evidence="2 3" key="1">
    <citation type="submission" date="2020-05" db="EMBL/GenBank/DDBJ databases">
        <title>Genome Sequencing of Type Strains.</title>
        <authorList>
            <person name="Lemaire J.F."/>
            <person name="Inderbitzin P."/>
            <person name="Gregorio O.A."/>
            <person name="Collins S.B."/>
            <person name="Wespe N."/>
            <person name="Knight-Connoni V."/>
        </authorList>
    </citation>
    <scope>NUCLEOTIDE SEQUENCE [LARGE SCALE GENOMIC DNA]</scope>
    <source>
        <strain evidence="2 3">LMG 21957</strain>
    </source>
</reference>
<comment type="caution">
    <text evidence="2">The sequence shown here is derived from an EMBL/GenBank/DDBJ whole genome shotgun (WGS) entry which is preliminary data.</text>
</comment>
<evidence type="ECO:0000313" key="3">
    <source>
        <dbReference type="Proteomes" id="UP000526125"/>
    </source>
</evidence>
<protein>
    <submittedName>
        <fullName evidence="2">Uncharacterized protein</fullName>
    </submittedName>
</protein>
<dbReference type="EMBL" id="JABMCB010000176">
    <property type="protein sequence ID" value="NUU75758.1"/>
    <property type="molecule type" value="Genomic_DNA"/>
</dbReference>
<accession>A0A7Y6EVJ5</accession>
<dbReference type="AlphaFoldDB" id="A0A7Y6EVJ5"/>
<evidence type="ECO:0000313" key="2">
    <source>
        <dbReference type="EMBL" id="NUU75758.1"/>
    </source>
</evidence>
<name>A0A7Y6EVJ5_9BACL</name>
<sequence length="62" mass="6851">MDKDFRARIENAKSDEELAALKAEMDAELAKLKGIEDILSGNQIEIGGKEEVEGEEVEGEEE</sequence>
<feature type="coiled-coil region" evidence="1">
    <location>
        <begin position="11"/>
        <end position="38"/>
    </location>
</feature>